<reference evidence="3 4" key="1">
    <citation type="journal article" date="2017" name="Nature">
        <title>The Apostasia genome and the evolution of orchids.</title>
        <authorList>
            <person name="Zhang G.Q."/>
            <person name="Liu K.W."/>
            <person name="Li Z."/>
            <person name="Lohaus R."/>
            <person name="Hsiao Y.Y."/>
            <person name="Niu S.C."/>
            <person name="Wang J.Y."/>
            <person name="Lin Y.C."/>
            <person name="Xu Q."/>
            <person name="Chen L.J."/>
            <person name="Yoshida K."/>
            <person name="Fujiwara S."/>
            <person name="Wang Z.W."/>
            <person name="Zhang Y.Q."/>
            <person name="Mitsuda N."/>
            <person name="Wang M."/>
            <person name="Liu G.H."/>
            <person name="Pecoraro L."/>
            <person name="Huang H.X."/>
            <person name="Xiao X.J."/>
            <person name="Lin M."/>
            <person name="Wu X.Y."/>
            <person name="Wu W.L."/>
            <person name="Chen Y.Y."/>
            <person name="Chang S.B."/>
            <person name="Sakamoto S."/>
            <person name="Ohme-Takagi M."/>
            <person name="Yagi M."/>
            <person name="Zeng S.J."/>
            <person name="Shen C.Y."/>
            <person name="Yeh C.M."/>
            <person name="Luo Y.B."/>
            <person name="Tsai W.C."/>
            <person name="Van de Peer Y."/>
            <person name="Liu Z.J."/>
        </authorList>
    </citation>
    <scope>NUCLEOTIDE SEQUENCE [LARGE SCALE GENOMIC DNA]</scope>
    <source>
        <strain evidence="4">cv. Shenzhen</strain>
        <tissue evidence="3">Stem</tissue>
    </source>
</reference>
<dbReference type="OrthoDB" id="1917735at2759"/>
<evidence type="ECO:0000256" key="2">
    <source>
        <dbReference type="SAM" id="MobiDB-lite"/>
    </source>
</evidence>
<organism evidence="3 4">
    <name type="scientific">Apostasia shenzhenica</name>
    <dbReference type="NCBI Taxonomy" id="1088818"/>
    <lineage>
        <taxon>Eukaryota</taxon>
        <taxon>Viridiplantae</taxon>
        <taxon>Streptophyta</taxon>
        <taxon>Embryophyta</taxon>
        <taxon>Tracheophyta</taxon>
        <taxon>Spermatophyta</taxon>
        <taxon>Magnoliopsida</taxon>
        <taxon>Liliopsida</taxon>
        <taxon>Asparagales</taxon>
        <taxon>Orchidaceae</taxon>
        <taxon>Apostasioideae</taxon>
        <taxon>Apostasia</taxon>
    </lineage>
</organism>
<proteinExistence type="inferred from homology"/>
<keyword evidence="4" id="KW-1185">Reference proteome</keyword>
<dbReference type="Pfam" id="PF04520">
    <property type="entry name" value="Senescence_reg"/>
    <property type="match status" value="1"/>
</dbReference>
<dbReference type="STRING" id="1088818.A0A2H9ZQS3"/>
<evidence type="ECO:0000256" key="1">
    <source>
        <dbReference type="ARBA" id="ARBA00034773"/>
    </source>
</evidence>
<gene>
    <name evidence="3" type="ORF">AXF42_Ash010984</name>
</gene>
<dbReference type="PANTHER" id="PTHR33083:SF93">
    <property type="entry name" value="OS07G0516300 PROTEIN"/>
    <property type="match status" value="1"/>
</dbReference>
<dbReference type="Proteomes" id="UP000236161">
    <property type="component" value="Unassembled WGS sequence"/>
</dbReference>
<dbReference type="InterPro" id="IPR007608">
    <property type="entry name" value="Senescence_reg_S40"/>
</dbReference>
<comment type="similarity">
    <text evidence="1">Belongs to the senescence regulator S40 family.</text>
</comment>
<protein>
    <recommendedName>
        <fullName evidence="5">Senescence regulator</fullName>
    </recommendedName>
</protein>
<dbReference type="AlphaFoldDB" id="A0A2H9ZQS3"/>
<evidence type="ECO:0000313" key="4">
    <source>
        <dbReference type="Proteomes" id="UP000236161"/>
    </source>
</evidence>
<dbReference type="GO" id="GO:0010150">
    <property type="term" value="P:leaf senescence"/>
    <property type="evidence" value="ECO:0007669"/>
    <property type="project" value="UniProtKB-ARBA"/>
</dbReference>
<evidence type="ECO:0000313" key="3">
    <source>
        <dbReference type="EMBL" id="PKA45644.1"/>
    </source>
</evidence>
<dbReference type="PANTHER" id="PTHR33083">
    <property type="entry name" value="EXPRESSED PROTEIN"/>
    <property type="match status" value="1"/>
</dbReference>
<evidence type="ECO:0008006" key="5">
    <source>
        <dbReference type="Google" id="ProtNLM"/>
    </source>
</evidence>
<dbReference type="EMBL" id="KZ454830">
    <property type="protein sequence ID" value="PKA45644.1"/>
    <property type="molecule type" value="Genomic_DNA"/>
</dbReference>
<accession>A0A2H9ZQS3</accession>
<feature type="region of interest" description="Disordered" evidence="2">
    <location>
        <begin position="38"/>
        <end position="59"/>
    </location>
</feature>
<name>A0A2H9ZQS3_9ASPA</name>
<sequence length="200" mass="20889">MGRKVLSSERLLGVDVAAGGSVSGSDLSELVEEDVWTAGGAARPSSTPSSSSSSFSCGGRGSRLSAGGLEHRRRHVGGLSLAFESGYEASGAHGCCRTTAEVAASAPVVVPWWGRMGSDRGGTVSTAGGFSREEEWRPPEVASAAAAEEEEWMPPHEYLARAHGKTTVETSVFEGAGRTLKGRDLSRVRDAVWSRTGFFG</sequence>